<comment type="caution">
    <text evidence="1">The sequence shown here is derived from an EMBL/GenBank/DDBJ whole genome shotgun (WGS) entry which is preliminary data.</text>
</comment>
<name>A0A699ZHI1_HAELA</name>
<evidence type="ECO:0000313" key="2">
    <source>
        <dbReference type="Proteomes" id="UP000485058"/>
    </source>
</evidence>
<reference evidence="1 2" key="1">
    <citation type="submission" date="2020-02" db="EMBL/GenBank/DDBJ databases">
        <title>Draft genome sequence of Haematococcus lacustris strain NIES-144.</title>
        <authorList>
            <person name="Morimoto D."/>
            <person name="Nakagawa S."/>
            <person name="Yoshida T."/>
            <person name="Sawayama S."/>
        </authorList>
    </citation>
    <scope>NUCLEOTIDE SEQUENCE [LARGE SCALE GENOMIC DNA]</scope>
    <source>
        <strain evidence="1 2">NIES-144</strain>
    </source>
</reference>
<proteinExistence type="predicted"/>
<organism evidence="1 2">
    <name type="scientific">Haematococcus lacustris</name>
    <name type="common">Green alga</name>
    <name type="synonym">Haematococcus pluvialis</name>
    <dbReference type="NCBI Taxonomy" id="44745"/>
    <lineage>
        <taxon>Eukaryota</taxon>
        <taxon>Viridiplantae</taxon>
        <taxon>Chlorophyta</taxon>
        <taxon>core chlorophytes</taxon>
        <taxon>Chlorophyceae</taxon>
        <taxon>CS clade</taxon>
        <taxon>Chlamydomonadales</taxon>
        <taxon>Haematococcaceae</taxon>
        <taxon>Haematococcus</taxon>
    </lineage>
</organism>
<sequence>MKWMCAGARLPNVMAKQYIKLVEMSSAVANALMQACSYCQEKGWRFTFITCYEYTFFVWRVEEDRYAVTDGLLHDVEAHGLHTREVLACELQGQWTSHRCNYA</sequence>
<dbReference type="Proteomes" id="UP000485058">
    <property type="component" value="Unassembled WGS sequence"/>
</dbReference>
<keyword evidence="2" id="KW-1185">Reference proteome</keyword>
<dbReference type="AlphaFoldDB" id="A0A699ZHI1"/>
<protein>
    <submittedName>
        <fullName evidence="1">Uncharacterized protein</fullName>
    </submittedName>
</protein>
<feature type="non-terminal residue" evidence="1">
    <location>
        <position position="1"/>
    </location>
</feature>
<gene>
    <name evidence="1" type="ORF">HaLaN_17749</name>
</gene>
<dbReference type="EMBL" id="BLLF01001665">
    <property type="protein sequence ID" value="GFH20600.1"/>
    <property type="molecule type" value="Genomic_DNA"/>
</dbReference>
<feature type="non-terminal residue" evidence="1">
    <location>
        <position position="103"/>
    </location>
</feature>
<evidence type="ECO:0000313" key="1">
    <source>
        <dbReference type="EMBL" id="GFH20600.1"/>
    </source>
</evidence>
<accession>A0A699ZHI1</accession>